<dbReference type="VEuPathDB" id="FungiDB:H257_12282"/>
<evidence type="ECO:0000256" key="5">
    <source>
        <dbReference type="ARBA" id="ARBA00022574"/>
    </source>
</evidence>
<gene>
    <name evidence="15" type="ORF">H257_12282</name>
</gene>
<evidence type="ECO:0000256" key="4">
    <source>
        <dbReference type="ARBA" id="ARBA00022490"/>
    </source>
</evidence>
<evidence type="ECO:0000256" key="8">
    <source>
        <dbReference type="ARBA" id="ARBA00023054"/>
    </source>
</evidence>
<feature type="compositionally biased region" description="Low complexity" evidence="13">
    <location>
        <begin position="1161"/>
        <end position="1175"/>
    </location>
</feature>
<keyword evidence="9" id="KW-0206">Cytoskeleton</keyword>
<dbReference type="GO" id="GO:0036064">
    <property type="term" value="C:ciliary basal body"/>
    <property type="evidence" value="ECO:0007669"/>
    <property type="project" value="TreeGrafter"/>
</dbReference>
<evidence type="ECO:0000256" key="1">
    <source>
        <dbReference type="ARBA" id="ARBA00004120"/>
    </source>
</evidence>
<evidence type="ECO:0000256" key="12">
    <source>
        <dbReference type="SAM" id="Coils"/>
    </source>
</evidence>
<dbReference type="STRING" id="112090.W4FZP9"/>
<evidence type="ECO:0000256" key="3">
    <source>
        <dbReference type="ARBA" id="ARBA00014199"/>
    </source>
</evidence>
<dbReference type="EMBL" id="KI913152">
    <property type="protein sequence ID" value="ETV72952.1"/>
    <property type="molecule type" value="Genomic_DNA"/>
</dbReference>
<feature type="domain" description="Rab-GAP TBC" evidence="14">
    <location>
        <begin position="459"/>
        <end position="635"/>
    </location>
</feature>
<evidence type="ECO:0000256" key="7">
    <source>
        <dbReference type="ARBA" id="ARBA00022794"/>
    </source>
</evidence>
<keyword evidence="10" id="KW-0966">Cell projection</keyword>
<feature type="compositionally biased region" description="Polar residues" evidence="13">
    <location>
        <begin position="1039"/>
        <end position="1052"/>
    </location>
</feature>
<organism evidence="15">
    <name type="scientific">Aphanomyces astaci</name>
    <name type="common">Crayfish plague agent</name>
    <dbReference type="NCBI Taxonomy" id="112090"/>
    <lineage>
        <taxon>Eukaryota</taxon>
        <taxon>Sar</taxon>
        <taxon>Stramenopiles</taxon>
        <taxon>Oomycota</taxon>
        <taxon>Saprolegniomycetes</taxon>
        <taxon>Saprolegniales</taxon>
        <taxon>Verrucalvaceae</taxon>
        <taxon>Aphanomyces</taxon>
    </lineage>
</organism>
<dbReference type="InterPro" id="IPR001680">
    <property type="entry name" value="WD40_rpt"/>
</dbReference>
<dbReference type="SMART" id="SM00320">
    <property type="entry name" value="WD40"/>
    <property type="match status" value="5"/>
</dbReference>
<feature type="compositionally biased region" description="Basic and acidic residues" evidence="13">
    <location>
        <begin position="1076"/>
        <end position="1087"/>
    </location>
</feature>
<feature type="compositionally biased region" description="Low complexity" evidence="13">
    <location>
        <begin position="411"/>
        <end position="421"/>
    </location>
</feature>
<name>W4FZP9_APHAT</name>
<dbReference type="PANTHER" id="PTHR19853">
    <property type="entry name" value="WD REPEAT CONTAINING PROTEIN 3 WDR3"/>
    <property type="match status" value="1"/>
</dbReference>
<keyword evidence="7" id="KW-0970">Cilium biogenesis/degradation</keyword>
<proteinExistence type="predicted"/>
<dbReference type="InterPro" id="IPR051570">
    <property type="entry name" value="TBC1_cilium_biogenesis"/>
</dbReference>
<dbReference type="PROSITE" id="PS50086">
    <property type="entry name" value="TBC_RABGAP"/>
    <property type="match status" value="1"/>
</dbReference>
<keyword evidence="6" id="KW-0677">Repeat</keyword>
<evidence type="ECO:0000256" key="10">
    <source>
        <dbReference type="ARBA" id="ARBA00023273"/>
    </source>
</evidence>
<dbReference type="Pfam" id="PF00566">
    <property type="entry name" value="RabGAP-TBC"/>
    <property type="match status" value="1"/>
</dbReference>
<dbReference type="SUPFAM" id="SSF47923">
    <property type="entry name" value="Ypt/Rab-GAP domain of gyp1p"/>
    <property type="match status" value="1"/>
</dbReference>
<accession>W4FZP9</accession>
<dbReference type="InterPro" id="IPR015943">
    <property type="entry name" value="WD40/YVTN_repeat-like_dom_sf"/>
</dbReference>
<feature type="region of interest" description="Disordered" evidence="13">
    <location>
        <begin position="1148"/>
        <end position="1206"/>
    </location>
</feature>
<feature type="compositionally biased region" description="Basic and acidic residues" evidence="13">
    <location>
        <begin position="938"/>
        <end position="947"/>
    </location>
</feature>
<evidence type="ECO:0000256" key="6">
    <source>
        <dbReference type="ARBA" id="ARBA00022737"/>
    </source>
</evidence>
<dbReference type="GO" id="GO:0034451">
    <property type="term" value="C:centriolar satellite"/>
    <property type="evidence" value="ECO:0007669"/>
    <property type="project" value="UniProtKB-SubCell"/>
</dbReference>
<keyword evidence="5" id="KW-0853">WD repeat</keyword>
<comment type="function">
    <text evidence="11">Molecular adapter which is involved in cilium biogenesis. Part of a functional complex including OFD1 a centriolar protein involved in cilium assembly. Could regulate the cAMP-dependent phosphorylation of OFD1, and its subsequent ubiquitination by PJA2 which ultimately leads to its proteasomal degradation.</text>
</comment>
<evidence type="ECO:0000313" key="15">
    <source>
        <dbReference type="EMBL" id="ETV72952.1"/>
    </source>
</evidence>
<dbReference type="Gene3D" id="2.130.10.10">
    <property type="entry name" value="YVTN repeat-like/Quinoprotein amine dehydrogenase"/>
    <property type="match status" value="2"/>
</dbReference>
<keyword evidence="8 12" id="KW-0175">Coiled coil</keyword>
<feature type="region of interest" description="Disordered" evidence="13">
    <location>
        <begin position="938"/>
        <end position="1111"/>
    </location>
</feature>
<dbReference type="InterPro" id="IPR036322">
    <property type="entry name" value="WD40_repeat_dom_sf"/>
</dbReference>
<dbReference type="GO" id="GO:0060271">
    <property type="term" value="P:cilium assembly"/>
    <property type="evidence" value="ECO:0007669"/>
    <property type="project" value="TreeGrafter"/>
</dbReference>
<dbReference type="SUPFAM" id="SSF50978">
    <property type="entry name" value="WD40 repeat-like"/>
    <property type="match status" value="1"/>
</dbReference>
<dbReference type="GeneID" id="20814278"/>
<dbReference type="Gene3D" id="1.10.472.80">
    <property type="entry name" value="Ypt/Rab-GAP domain of gyp1p, domain 3"/>
    <property type="match status" value="1"/>
</dbReference>
<dbReference type="RefSeq" id="XP_009837738.1">
    <property type="nucleotide sequence ID" value="XM_009839436.1"/>
</dbReference>
<evidence type="ECO:0000256" key="9">
    <source>
        <dbReference type="ARBA" id="ARBA00023212"/>
    </source>
</evidence>
<feature type="coiled-coil region" evidence="12">
    <location>
        <begin position="738"/>
        <end position="879"/>
    </location>
</feature>
<reference evidence="15" key="1">
    <citation type="submission" date="2013-12" db="EMBL/GenBank/DDBJ databases">
        <title>The Genome Sequence of Aphanomyces astaci APO3.</title>
        <authorList>
            <consortium name="The Broad Institute Genomics Platform"/>
            <person name="Russ C."/>
            <person name="Tyler B."/>
            <person name="van West P."/>
            <person name="Dieguez-Uribeondo J."/>
            <person name="Young S.K."/>
            <person name="Zeng Q."/>
            <person name="Gargeya S."/>
            <person name="Fitzgerald M."/>
            <person name="Abouelleil A."/>
            <person name="Alvarado L."/>
            <person name="Chapman S.B."/>
            <person name="Gainer-Dewar J."/>
            <person name="Goldberg J."/>
            <person name="Griggs A."/>
            <person name="Gujja S."/>
            <person name="Hansen M."/>
            <person name="Howarth C."/>
            <person name="Imamovic A."/>
            <person name="Ireland A."/>
            <person name="Larimer J."/>
            <person name="McCowan C."/>
            <person name="Murphy C."/>
            <person name="Pearson M."/>
            <person name="Poon T.W."/>
            <person name="Priest M."/>
            <person name="Roberts A."/>
            <person name="Saif S."/>
            <person name="Shea T."/>
            <person name="Sykes S."/>
            <person name="Wortman J."/>
            <person name="Nusbaum C."/>
            <person name="Birren B."/>
        </authorList>
    </citation>
    <scope>NUCLEOTIDE SEQUENCE [LARGE SCALE GENOMIC DNA]</scope>
    <source>
        <strain evidence="15">APO3</strain>
    </source>
</reference>
<sequence>MVYEVRLKLSADDEGVMWSHRPQVGPLGLLGSFRNLPLRAFKNAHAGPYPPSSTSSNATGNARFRCVAFSVGGDIFAAVDEKGRVFAFFPLRNRYSLVCHLGTPALECAFSPQQRTELLVTCEDMTVRCVNVATKALVSTLRGHRQVPTCVSFQQPGQLALTASADAVIMWDSANWSRFRTLNAGPGVEAAQFVGNGELVAVCFRDDSILMWELSTLALQYRFTLPAYEHPPGLKRFCVSDNCHVIVASGQSPFIYVWEFESQTLVRIIELPATVHRIIHHSFVPQTAHIMGVLGDDGQLNFLNVTSKQPKVSLQIAHKVKALTAFAIDVHGKYLAACSSDGCLVLYDLDMARITAHQVQRIRQEEHAEDLAYLAHRSGLAAASHKSPTSSPLMESLFGAPPQSPPPSSNPPTSQEQSPSSGETPAPLLPPPRAMPKLNPHEYAVQRRRLQHLLRSYGRFPEKYRLLAWKYMLRLPNNTAALEQLMAKGSHATTARLRDLYPIQNTRLFRRLERVLSALAHWCPVYGEATSIVPALVFPFVKVCVNNDVVAFEVVLSVLLHWGRDFVLQYPYPPRPQLARLDAALQKRDAQLHAHFTSHRITPEEYGWSLVSTAFSEVLARDDWLCLWDNLIAYWDHPSLLWAAVLAYLTENRANLLQQSTASGIQAAFHQQQPMQVKRWIATMHAITLPDIIDQTQDDEKYFPLPPGQYPAFTRYPTFVVDYQIQERNRIATDEAALESKRRLLSEIEARTRELEAAHTQWMQDKALLLESEQRRRVEAMQAEKARLMEMTILHAQTRDRRLQQIALMEQNAKEALRETSKVLQAEHDRWLDELNVRSDKEKWQSQHQMDEEELTRLEMDAQRRVADLTKDREREERLQTMRLEFFAQLREQELCDQMVFDGWKAEDKQAIAAEVDRQEKKAAKQVRREEAKLRHEWRTKLNEQRMQKQRQMQLLAQDRAMRRQRRPPQEDSDGTASDESKEDEQQDGTPATIRLPNQQRPMPPPPASPSQPTADMSPSMSATTLVTPKPLEPVVVQRSDNVANPLDTNKLSSPPSRRRRRPSNLGSSRASSLKWSDHELLQRALDDISSEEEGGGGDALSTSPRHITPPRLSQLEHDLRAEFSDLSDDSLQQRPLSELERDLDELLGTSDDDEGGGGDVAASSGATSTAGESLLGQGGEDPPVVVQGMTPTPPPKYAKQASDTTRKLQQLRSKLSDLEAMATKAIPAEVEAKLDTEMSGAGDDSKHEHIMLMERAKELLEQHAAARLNR</sequence>
<dbReference type="InterPro" id="IPR035969">
    <property type="entry name" value="Rab-GAP_TBC_sf"/>
</dbReference>
<evidence type="ECO:0000259" key="14">
    <source>
        <dbReference type="PROSITE" id="PS50086"/>
    </source>
</evidence>
<dbReference type="Pfam" id="PF00400">
    <property type="entry name" value="WD40"/>
    <property type="match status" value="2"/>
</dbReference>
<dbReference type="AlphaFoldDB" id="W4FZP9"/>
<feature type="compositionally biased region" description="Acidic residues" evidence="13">
    <location>
        <begin position="1148"/>
        <end position="1157"/>
    </location>
</feature>
<feature type="region of interest" description="Disordered" evidence="13">
    <location>
        <begin position="383"/>
        <end position="438"/>
    </location>
</feature>
<dbReference type="OrthoDB" id="5578278at2759"/>
<feature type="compositionally biased region" description="Polar residues" evidence="13">
    <location>
        <begin position="1014"/>
        <end position="1027"/>
    </location>
</feature>
<evidence type="ECO:0000256" key="13">
    <source>
        <dbReference type="SAM" id="MobiDB-lite"/>
    </source>
</evidence>
<protein>
    <recommendedName>
        <fullName evidence="3">TBC1 domain family member 31</fullName>
    </recommendedName>
</protein>
<comment type="subcellular location">
    <subcellularLocation>
        <location evidence="1">Cytoplasm</location>
        <location evidence="1">Cytoskeleton</location>
        <location evidence="1">Cilium basal body</location>
    </subcellularLocation>
    <subcellularLocation>
        <location evidence="2">Cytoplasm</location>
        <location evidence="2">Cytoskeleton</location>
        <location evidence="2">Microtubule organizing center</location>
        <location evidence="2">Centrosome</location>
        <location evidence="2">Centriolar satellite</location>
    </subcellularLocation>
</comment>
<dbReference type="PANTHER" id="PTHR19853:SF1">
    <property type="entry name" value="TBC1 DOMAIN FAMILY MEMBER 31"/>
    <property type="match status" value="1"/>
</dbReference>
<evidence type="ECO:0000256" key="11">
    <source>
        <dbReference type="ARBA" id="ARBA00034464"/>
    </source>
</evidence>
<evidence type="ECO:0000256" key="2">
    <source>
        <dbReference type="ARBA" id="ARBA00004607"/>
    </source>
</evidence>
<keyword evidence="4" id="KW-0963">Cytoplasm</keyword>
<dbReference type="InterPro" id="IPR000195">
    <property type="entry name" value="Rab-GAP-TBC_dom"/>
</dbReference>